<protein>
    <submittedName>
        <fullName evidence="2">Uncharacterized protein</fullName>
    </submittedName>
</protein>
<reference evidence="2 3" key="1">
    <citation type="submission" date="2024-01" db="EMBL/GenBank/DDBJ databases">
        <title>Complete genome of Cladobotryum mycophilum ATHUM6906.</title>
        <authorList>
            <person name="Christinaki A.C."/>
            <person name="Myridakis A.I."/>
            <person name="Kouvelis V.N."/>
        </authorList>
    </citation>
    <scope>NUCLEOTIDE SEQUENCE [LARGE SCALE GENOMIC DNA]</scope>
    <source>
        <strain evidence="2 3">ATHUM6906</strain>
    </source>
</reference>
<feature type="region of interest" description="Disordered" evidence="1">
    <location>
        <begin position="45"/>
        <end position="85"/>
    </location>
</feature>
<accession>A0ABR0S8E3</accession>
<dbReference type="Proteomes" id="UP001338125">
    <property type="component" value="Unassembled WGS sequence"/>
</dbReference>
<evidence type="ECO:0000313" key="3">
    <source>
        <dbReference type="Proteomes" id="UP001338125"/>
    </source>
</evidence>
<keyword evidence="3" id="KW-1185">Reference proteome</keyword>
<name>A0ABR0S8E3_9HYPO</name>
<sequence length="85" mass="9485">MATTKTLGINPGPHSYPNEPALCFLDFSIPRSIYLSNLHPSARECGRDSSPWRWPAQELKKSSPDAADATNARRSRPQLEPPLRL</sequence>
<comment type="caution">
    <text evidence="2">The sequence shown here is derived from an EMBL/GenBank/DDBJ whole genome shotgun (WGS) entry which is preliminary data.</text>
</comment>
<evidence type="ECO:0000256" key="1">
    <source>
        <dbReference type="SAM" id="MobiDB-lite"/>
    </source>
</evidence>
<dbReference type="EMBL" id="JAVFKD010000016">
    <property type="protein sequence ID" value="KAK5988443.1"/>
    <property type="molecule type" value="Genomic_DNA"/>
</dbReference>
<organism evidence="2 3">
    <name type="scientific">Cladobotryum mycophilum</name>
    <dbReference type="NCBI Taxonomy" id="491253"/>
    <lineage>
        <taxon>Eukaryota</taxon>
        <taxon>Fungi</taxon>
        <taxon>Dikarya</taxon>
        <taxon>Ascomycota</taxon>
        <taxon>Pezizomycotina</taxon>
        <taxon>Sordariomycetes</taxon>
        <taxon>Hypocreomycetidae</taxon>
        <taxon>Hypocreales</taxon>
        <taxon>Hypocreaceae</taxon>
        <taxon>Cladobotryum</taxon>
    </lineage>
</organism>
<proteinExistence type="predicted"/>
<gene>
    <name evidence="2" type="ORF">PT974_12599</name>
</gene>
<evidence type="ECO:0000313" key="2">
    <source>
        <dbReference type="EMBL" id="KAK5988443.1"/>
    </source>
</evidence>